<sequence length="261" mass="30498">MNFLGMLQKNNVKIVKVTLDGSKEVHDKRRIHRKDKRTYDKILDGIKEAQANGIKVIIFVNVDAQNINYIPQLVNELKENEIKATILLKRVNERSGTKYPYILTPKEYFERVFKIIREYRLKEVKVYEFDVFYASLFNALSSGTSIPAKLRYCGGVTPNVLIFDPRGDIYTCDYLLGNKRASVGTYYPEFKLNTNYYIWKNRTAGKIKECFNCRLSLLCSGGCPMEAYRAHGTLYKPYCEETKYLPDYIKLWLSLRREDND</sequence>
<evidence type="ECO:0000313" key="3">
    <source>
        <dbReference type="Proteomes" id="UP000015502"/>
    </source>
</evidence>
<dbReference type="InterPro" id="IPR023885">
    <property type="entry name" value="4Fe4S-binding_SPASM_dom"/>
</dbReference>
<dbReference type="KEGG" id="tlt:OCC_13395"/>
<reference evidence="2 3" key="1">
    <citation type="journal article" date="2012" name="J. Bacteriol.">
        <title>Genome sequence of the model hyperthermophilic archaeon Thermococcus litoralis NS-C.</title>
        <authorList>
            <person name="Gardner A.F."/>
            <person name="Kumar S."/>
            <person name="Perler F.B."/>
        </authorList>
    </citation>
    <scope>NUCLEOTIDE SEQUENCE [LARGE SCALE GENOMIC DNA]</scope>
    <source>
        <strain evidence="3">ATCC 51850 / DSM 5473 / JCM 8560 / NS-C</strain>
    </source>
</reference>
<comment type="cofactor">
    <cofactor evidence="1">
        <name>[4Fe-4S] cluster</name>
        <dbReference type="ChEBI" id="CHEBI:49883"/>
    </cofactor>
</comment>
<protein>
    <recommendedName>
        <fullName evidence="4">SPASM domain-containing protein</fullName>
    </recommendedName>
</protein>
<dbReference type="SUPFAM" id="SSF102114">
    <property type="entry name" value="Radical SAM enzymes"/>
    <property type="match status" value="1"/>
</dbReference>
<keyword evidence="3" id="KW-1185">Reference proteome</keyword>
<dbReference type="AlphaFoldDB" id="S5ZI41"/>
<name>S5ZI41_THELN</name>
<dbReference type="GO" id="GO:0016491">
    <property type="term" value="F:oxidoreductase activity"/>
    <property type="evidence" value="ECO:0007669"/>
    <property type="project" value="InterPro"/>
</dbReference>
<dbReference type="InterPro" id="IPR013785">
    <property type="entry name" value="Aldolase_TIM"/>
</dbReference>
<dbReference type="Gene3D" id="3.20.20.70">
    <property type="entry name" value="Aldolase class I"/>
    <property type="match status" value="1"/>
</dbReference>
<dbReference type="InterPro" id="IPR023867">
    <property type="entry name" value="Sulphatase_maturase_rSAM"/>
</dbReference>
<dbReference type="PANTHER" id="PTHR43273">
    <property type="entry name" value="ANAEROBIC SULFATASE-MATURATING ENZYME HOMOLOG ASLB-RELATED"/>
    <property type="match status" value="1"/>
</dbReference>
<dbReference type="STRING" id="523849.OCC_13395"/>
<organism evidence="2 3">
    <name type="scientific">Thermococcus litoralis (strain ATCC 51850 / DSM 5473 / JCM 8560 / NS-C)</name>
    <dbReference type="NCBI Taxonomy" id="523849"/>
    <lineage>
        <taxon>Archaea</taxon>
        <taxon>Methanobacteriati</taxon>
        <taxon>Methanobacteriota</taxon>
        <taxon>Thermococci</taxon>
        <taxon>Thermococcales</taxon>
        <taxon>Thermococcaceae</taxon>
        <taxon>Thermococcus</taxon>
    </lineage>
</organism>
<dbReference type="NCBIfam" id="TIGR04085">
    <property type="entry name" value="rSAM_more_4Fe4S"/>
    <property type="match status" value="1"/>
</dbReference>
<dbReference type="PANTHER" id="PTHR43273:SF8">
    <property type="entry name" value="RADICAL SAM DOMAIN PROTEIN"/>
    <property type="match status" value="1"/>
</dbReference>
<dbReference type="HOGENOM" id="CLU_1064047_0_0_2"/>
<evidence type="ECO:0008006" key="4">
    <source>
        <dbReference type="Google" id="ProtNLM"/>
    </source>
</evidence>
<evidence type="ECO:0000256" key="1">
    <source>
        <dbReference type="ARBA" id="ARBA00001966"/>
    </source>
</evidence>
<accession>S5ZI41</accession>
<dbReference type="Proteomes" id="UP000015502">
    <property type="component" value="Chromosome"/>
</dbReference>
<evidence type="ECO:0000313" key="2">
    <source>
        <dbReference type="EMBL" id="AGT34176.1"/>
    </source>
</evidence>
<dbReference type="InterPro" id="IPR058240">
    <property type="entry name" value="rSAM_sf"/>
</dbReference>
<gene>
    <name evidence="2" type="ORF">OCC_13395</name>
</gene>
<dbReference type="EMBL" id="CP006670">
    <property type="protein sequence ID" value="AGT34176.1"/>
    <property type="molecule type" value="Genomic_DNA"/>
</dbReference>
<proteinExistence type="predicted"/>
<dbReference type="PaxDb" id="523849-OCC_13395"/>